<dbReference type="GO" id="GO:0008914">
    <property type="term" value="F:leucyl-tRNA--protein transferase activity"/>
    <property type="evidence" value="ECO:0007669"/>
    <property type="project" value="UniProtKB-UniRule"/>
</dbReference>
<evidence type="ECO:0000256" key="9">
    <source>
        <dbReference type="ARBA" id="ARBA00061535"/>
    </source>
</evidence>
<evidence type="ECO:0000256" key="10">
    <source>
        <dbReference type="ARBA" id="ARBA00066767"/>
    </source>
</evidence>
<dbReference type="RefSeq" id="WP_179382988.1">
    <property type="nucleotide sequence ID" value="NZ_CP157804.1"/>
</dbReference>
<dbReference type="InterPro" id="IPR042203">
    <property type="entry name" value="Leu/Phe-tRNA_Trfase_C"/>
</dbReference>
<dbReference type="GO" id="GO:0030163">
    <property type="term" value="P:protein catabolic process"/>
    <property type="evidence" value="ECO:0007669"/>
    <property type="project" value="UniProtKB-UniRule"/>
</dbReference>
<protein>
    <recommendedName>
        <fullName evidence="11 15">Leucyl/phenylalanyl-tRNA--protein transferase</fullName>
        <ecNumber evidence="10 15">2.3.2.6</ecNumber>
    </recommendedName>
    <alternativeName>
        <fullName evidence="12 15">L/F-transferase</fullName>
    </alternativeName>
    <alternativeName>
        <fullName evidence="13 15">Leucyltransferase</fullName>
    </alternativeName>
    <alternativeName>
        <fullName evidence="14 15">Phenyalanyltransferase</fullName>
    </alternativeName>
</protein>
<dbReference type="Pfam" id="PF03588">
    <property type="entry name" value="Leu_Phe_trans"/>
    <property type="match status" value="1"/>
</dbReference>
<evidence type="ECO:0000256" key="2">
    <source>
        <dbReference type="ARBA" id="ARBA00022490"/>
    </source>
</evidence>
<comment type="function">
    <text evidence="8 15">Functions in the N-end rule pathway of protein degradation where it conjugates Leu, Phe and, less efficiently, Met from aminoacyl-tRNAs to the N-termini of proteins containing an N-terminal arginine or lysine.</text>
</comment>
<comment type="similarity">
    <text evidence="9 15">Belongs to the L/F-transferase family.</text>
</comment>
<reference evidence="16" key="1">
    <citation type="submission" date="2024-05" db="EMBL/GenBank/DDBJ databases">
        <title>Draft Genome Sequences of Flagellimonas sp. MMG031 and Marinobacter sp. MMG032 Isolated from the dinoflagellate Symbiodinium pilosum.</title>
        <authorList>
            <person name="Shikuma N.J."/>
            <person name="Farrell M.V."/>
        </authorList>
    </citation>
    <scope>NUCLEOTIDE SEQUENCE</scope>
    <source>
        <strain evidence="16">MMG031</strain>
    </source>
</reference>
<evidence type="ECO:0000313" key="16">
    <source>
        <dbReference type="EMBL" id="XBQ23574.1"/>
    </source>
</evidence>
<keyword evidence="4 15" id="KW-0012">Acyltransferase</keyword>
<evidence type="ECO:0000256" key="3">
    <source>
        <dbReference type="ARBA" id="ARBA00022679"/>
    </source>
</evidence>
<comment type="catalytic activity">
    <reaction evidence="6 15">
        <text>N-terminal L-arginyl-[protein] + L-leucyl-tRNA(Leu) = N-terminal L-leucyl-L-arginyl-[protein] + tRNA(Leu) + H(+)</text>
        <dbReference type="Rhea" id="RHEA:50416"/>
        <dbReference type="Rhea" id="RHEA-COMP:9613"/>
        <dbReference type="Rhea" id="RHEA-COMP:9622"/>
        <dbReference type="Rhea" id="RHEA-COMP:12672"/>
        <dbReference type="Rhea" id="RHEA-COMP:12673"/>
        <dbReference type="ChEBI" id="CHEBI:15378"/>
        <dbReference type="ChEBI" id="CHEBI:64719"/>
        <dbReference type="ChEBI" id="CHEBI:78442"/>
        <dbReference type="ChEBI" id="CHEBI:78494"/>
        <dbReference type="ChEBI" id="CHEBI:133044"/>
        <dbReference type="EC" id="2.3.2.6"/>
    </reaction>
</comment>
<comment type="catalytic activity">
    <reaction evidence="5 15">
        <text>L-phenylalanyl-tRNA(Phe) + an N-terminal L-alpha-aminoacyl-[protein] = an N-terminal L-phenylalanyl-L-alpha-aminoacyl-[protein] + tRNA(Phe)</text>
        <dbReference type="Rhea" id="RHEA:43632"/>
        <dbReference type="Rhea" id="RHEA-COMP:9668"/>
        <dbReference type="Rhea" id="RHEA-COMP:9699"/>
        <dbReference type="Rhea" id="RHEA-COMP:10636"/>
        <dbReference type="Rhea" id="RHEA-COMP:10637"/>
        <dbReference type="ChEBI" id="CHEBI:78442"/>
        <dbReference type="ChEBI" id="CHEBI:78531"/>
        <dbReference type="ChEBI" id="CHEBI:78597"/>
        <dbReference type="ChEBI" id="CHEBI:83561"/>
        <dbReference type="EC" id="2.3.2.6"/>
    </reaction>
</comment>
<dbReference type="NCBIfam" id="TIGR00667">
    <property type="entry name" value="aat"/>
    <property type="match status" value="1"/>
</dbReference>
<evidence type="ECO:0000256" key="12">
    <source>
        <dbReference type="ARBA" id="ARBA00077136"/>
    </source>
</evidence>
<sequence>MHVENTPLYFLNKRLEFPPVDRASEDGLLAVGGDLSPERLLLAYKNGIFPWFNDDSLILWWAPDPRMVLFPKKVKVSKSMRKVIRDGQFTLTQNTCFEKVMDHCAKVLRKGQDGTWITPEMKTAYMNLHQKGHTRSYEVWEDGELVGGLYGVDLGHVFCGESMFSLRPNASKFAFIQMARELDKNGYLAIDCQVYTPHLESLGAELVPRAEFVKILQGELRTRQ</sequence>
<dbReference type="PANTHER" id="PTHR30098">
    <property type="entry name" value="LEUCYL/PHENYLALANYL-TRNA--PROTEIN TRANSFERASE"/>
    <property type="match status" value="1"/>
</dbReference>
<organism evidence="16">
    <name type="scientific">Flagellimonas sp. MMG031</name>
    <dbReference type="NCBI Taxonomy" id="3158549"/>
    <lineage>
        <taxon>Bacteria</taxon>
        <taxon>Pseudomonadati</taxon>
        <taxon>Bacteroidota</taxon>
        <taxon>Flavobacteriia</taxon>
        <taxon>Flavobacteriales</taxon>
        <taxon>Flavobacteriaceae</taxon>
        <taxon>Flagellimonas</taxon>
    </lineage>
</organism>
<comment type="subcellular location">
    <subcellularLocation>
        <location evidence="1 15">Cytoplasm</location>
    </subcellularLocation>
</comment>
<dbReference type="Gene3D" id="3.40.630.70">
    <property type="entry name" value="Leucyl/phenylalanyl-tRNA-protein transferase, C-terminal domain"/>
    <property type="match status" value="1"/>
</dbReference>
<dbReference type="HAMAP" id="MF_00688">
    <property type="entry name" value="Leu_Phe_trans"/>
    <property type="match status" value="1"/>
</dbReference>
<gene>
    <name evidence="15 16" type="primary">aat</name>
    <name evidence="16" type="ORF">ABNE31_01365</name>
</gene>
<evidence type="ECO:0000256" key="7">
    <source>
        <dbReference type="ARBA" id="ARBA00051538"/>
    </source>
</evidence>
<evidence type="ECO:0000256" key="8">
    <source>
        <dbReference type="ARBA" id="ARBA00054043"/>
    </source>
</evidence>
<dbReference type="EC" id="2.3.2.6" evidence="10 15"/>
<dbReference type="InterPro" id="IPR042221">
    <property type="entry name" value="Leu/Phe-tRNA_Trfase_N"/>
</dbReference>
<dbReference type="SUPFAM" id="SSF55729">
    <property type="entry name" value="Acyl-CoA N-acyltransferases (Nat)"/>
    <property type="match status" value="1"/>
</dbReference>
<keyword evidence="2 15" id="KW-0963">Cytoplasm</keyword>
<evidence type="ECO:0000256" key="11">
    <source>
        <dbReference type="ARBA" id="ARBA00074372"/>
    </source>
</evidence>
<dbReference type="InterPro" id="IPR016181">
    <property type="entry name" value="Acyl_CoA_acyltransferase"/>
</dbReference>
<evidence type="ECO:0000256" key="1">
    <source>
        <dbReference type="ARBA" id="ARBA00004496"/>
    </source>
</evidence>
<dbReference type="Gene3D" id="3.30.70.3550">
    <property type="entry name" value="Leucyl/phenylalanyl-tRNA-protein transferase, N-terminal domain"/>
    <property type="match status" value="1"/>
</dbReference>
<dbReference type="PANTHER" id="PTHR30098:SF2">
    <property type="entry name" value="LEUCYL_PHENYLALANYL-TRNA--PROTEIN TRANSFERASE"/>
    <property type="match status" value="1"/>
</dbReference>
<dbReference type="AlphaFoldDB" id="A0AAU7MYV7"/>
<proteinExistence type="inferred from homology"/>
<dbReference type="GO" id="GO:0005737">
    <property type="term" value="C:cytoplasm"/>
    <property type="evidence" value="ECO:0007669"/>
    <property type="project" value="UniProtKB-SubCell"/>
</dbReference>
<evidence type="ECO:0000256" key="4">
    <source>
        <dbReference type="ARBA" id="ARBA00023315"/>
    </source>
</evidence>
<comment type="catalytic activity">
    <reaction evidence="7 15">
        <text>N-terminal L-lysyl-[protein] + L-leucyl-tRNA(Leu) = N-terminal L-leucyl-L-lysyl-[protein] + tRNA(Leu) + H(+)</text>
        <dbReference type="Rhea" id="RHEA:12340"/>
        <dbReference type="Rhea" id="RHEA-COMP:9613"/>
        <dbReference type="Rhea" id="RHEA-COMP:9622"/>
        <dbReference type="Rhea" id="RHEA-COMP:12670"/>
        <dbReference type="Rhea" id="RHEA-COMP:12671"/>
        <dbReference type="ChEBI" id="CHEBI:15378"/>
        <dbReference type="ChEBI" id="CHEBI:65249"/>
        <dbReference type="ChEBI" id="CHEBI:78442"/>
        <dbReference type="ChEBI" id="CHEBI:78494"/>
        <dbReference type="ChEBI" id="CHEBI:133043"/>
        <dbReference type="EC" id="2.3.2.6"/>
    </reaction>
</comment>
<evidence type="ECO:0000256" key="14">
    <source>
        <dbReference type="ARBA" id="ARBA00083640"/>
    </source>
</evidence>
<evidence type="ECO:0000256" key="6">
    <source>
        <dbReference type="ARBA" id="ARBA00050652"/>
    </source>
</evidence>
<dbReference type="InterPro" id="IPR004616">
    <property type="entry name" value="Leu/Phe-tRNA_Trfase"/>
</dbReference>
<evidence type="ECO:0000256" key="5">
    <source>
        <dbReference type="ARBA" id="ARBA00050607"/>
    </source>
</evidence>
<dbReference type="KEGG" id="fld:ABNE31_01365"/>
<dbReference type="FunFam" id="3.30.70.3550:FF:000001">
    <property type="entry name" value="Leucyl/phenylalanyl-tRNA--protein transferase"/>
    <property type="match status" value="1"/>
</dbReference>
<dbReference type="EMBL" id="CP157804">
    <property type="protein sequence ID" value="XBQ23574.1"/>
    <property type="molecule type" value="Genomic_DNA"/>
</dbReference>
<accession>A0AAU7MYV7</accession>
<evidence type="ECO:0000256" key="15">
    <source>
        <dbReference type="HAMAP-Rule" id="MF_00688"/>
    </source>
</evidence>
<evidence type="ECO:0000256" key="13">
    <source>
        <dbReference type="ARBA" id="ARBA00077165"/>
    </source>
</evidence>
<name>A0AAU7MYV7_9FLAO</name>
<keyword evidence="3 15" id="KW-0808">Transferase</keyword>